<evidence type="ECO:0000256" key="3">
    <source>
        <dbReference type="ARBA" id="ARBA00022729"/>
    </source>
</evidence>
<evidence type="ECO:0000256" key="1">
    <source>
        <dbReference type="ARBA" id="ARBA00004613"/>
    </source>
</evidence>
<comment type="similarity">
    <text evidence="4">Belongs to the EXORDIUM family.</text>
</comment>
<comment type="subcellular location">
    <subcellularLocation>
        <location evidence="1">Secreted</location>
    </subcellularLocation>
</comment>
<gene>
    <name evidence="5" type="ORF">CSSPTR1EN2_LOCUS1521</name>
</gene>
<dbReference type="Pfam" id="PF04674">
    <property type="entry name" value="Phi_1"/>
    <property type="match status" value="1"/>
</dbReference>
<dbReference type="PANTHER" id="PTHR31279">
    <property type="entry name" value="PROTEIN EXORDIUM-LIKE 5"/>
    <property type="match status" value="1"/>
</dbReference>
<sequence length="299" mass="32638">MQVQQSVETVVYHMGPVLTLDVGIYIIWYGNWVQWKQSILIDFLSSISSPSPIGVQQQQQQPSVEQWWRTVTAYQDQTGHSVTGNVKVAGQTKDPAYSHGKSFTQLNVQSIIRSALIPNGGLLPVDTGGVYVVLTADDVDMQDFCSSACGFHYFTYTSIVGYTLPFVWVGNSDKMCPGTCAYPFAVPSYMQGSVPALKAPNGDVGVDGMVSVLGHELAETFSNPFINAWYAGQDPSNPTEIADLCEGVFGPGAGGGYPGWILKANNGVSYNMNGFRGRRFLVQWLWSYKFNACSGPSMY</sequence>
<evidence type="ECO:0008006" key="7">
    <source>
        <dbReference type="Google" id="ProtNLM"/>
    </source>
</evidence>
<organism evidence="5 6">
    <name type="scientific">Sphagnum troendelagicum</name>
    <dbReference type="NCBI Taxonomy" id="128251"/>
    <lineage>
        <taxon>Eukaryota</taxon>
        <taxon>Viridiplantae</taxon>
        <taxon>Streptophyta</taxon>
        <taxon>Embryophyta</taxon>
        <taxon>Bryophyta</taxon>
        <taxon>Sphagnophytina</taxon>
        <taxon>Sphagnopsida</taxon>
        <taxon>Sphagnales</taxon>
        <taxon>Sphagnaceae</taxon>
        <taxon>Sphagnum</taxon>
    </lineage>
</organism>
<evidence type="ECO:0000256" key="4">
    <source>
        <dbReference type="ARBA" id="ARBA00023591"/>
    </source>
</evidence>
<name>A0ABP0TBI9_9BRYO</name>
<keyword evidence="3" id="KW-0732">Signal</keyword>
<evidence type="ECO:0000256" key="2">
    <source>
        <dbReference type="ARBA" id="ARBA00022525"/>
    </source>
</evidence>
<evidence type="ECO:0000313" key="5">
    <source>
        <dbReference type="EMBL" id="CAK9191699.1"/>
    </source>
</evidence>
<evidence type="ECO:0000313" key="6">
    <source>
        <dbReference type="Proteomes" id="UP001497512"/>
    </source>
</evidence>
<dbReference type="InterPro" id="IPR006766">
    <property type="entry name" value="EXORDIUM-like"/>
</dbReference>
<proteinExistence type="inferred from homology"/>
<dbReference type="EMBL" id="OZ019893">
    <property type="protein sequence ID" value="CAK9191699.1"/>
    <property type="molecule type" value="Genomic_DNA"/>
</dbReference>
<accession>A0ABP0TBI9</accession>
<dbReference type="Proteomes" id="UP001497512">
    <property type="component" value="Chromosome 1"/>
</dbReference>
<protein>
    <recommendedName>
        <fullName evidence="7">Phosphate-induced protein 1</fullName>
    </recommendedName>
</protein>
<dbReference type="PANTHER" id="PTHR31279:SF4">
    <property type="entry name" value="PROTEIN EXORDIUM-LIKE 5"/>
    <property type="match status" value="1"/>
</dbReference>
<keyword evidence="6" id="KW-1185">Reference proteome</keyword>
<keyword evidence="2" id="KW-0964">Secreted</keyword>
<reference evidence="5 6" key="1">
    <citation type="submission" date="2024-02" db="EMBL/GenBank/DDBJ databases">
        <authorList>
            <consortium name="ELIXIR-Norway"/>
            <consortium name="Elixir Norway"/>
        </authorList>
    </citation>
    <scope>NUCLEOTIDE SEQUENCE [LARGE SCALE GENOMIC DNA]</scope>
</reference>